<feature type="binding site" evidence="11">
    <location>
        <position position="197"/>
    </location>
    <ligand>
        <name>Ca(2+)</name>
        <dbReference type="ChEBI" id="CHEBI:29108"/>
    </ligand>
</feature>
<feature type="domain" description="Pyrrolo-quinoline quinone repeat" evidence="14">
    <location>
        <begin position="44"/>
        <end position="358"/>
    </location>
</feature>
<dbReference type="InterPro" id="IPR002372">
    <property type="entry name" value="PQQ_rpt_dom"/>
</dbReference>
<evidence type="ECO:0000256" key="9">
    <source>
        <dbReference type="PIRSR" id="PIRSR617512-1"/>
    </source>
</evidence>
<feature type="binding site" evidence="11">
    <location>
        <position position="274"/>
    </location>
    <ligand>
        <name>Ca(2+)</name>
        <dbReference type="ChEBI" id="CHEBI:29108"/>
    </ligand>
</feature>
<dbReference type="GO" id="GO:0070968">
    <property type="term" value="F:pyrroloquinoline quinone binding"/>
    <property type="evidence" value="ECO:0007669"/>
    <property type="project" value="UniProtKB-ARBA"/>
</dbReference>
<dbReference type="EMBL" id="JXSL01000023">
    <property type="protein sequence ID" value="KIL99483.1"/>
    <property type="molecule type" value="Genomic_DNA"/>
</dbReference>
<dbReference type="RefSeq" id="WP_041040341.1">
    <property type="nucleotide sequence ID" value="NZ_JXSL01000023.1"/>
</dbReference>
<keyword evidence="5" id="KW-0574">Periplasm</keyword>
<name>A0A0C2YWI1_PARME</name>
<comment type="cofactor">
    <cofactor evidence="11">
        <name>Ca(2+)</name>
        <dbReference type="ChEBI" id="CHEBI:29108"/>
    </cofactor>
    <text evidence="11">Binds 1 Ca(2+) ion per subunit.</text>
</comment>
<proteinExistence type="inferred from homology"/>
<dbReference type="OrthoDB" id="9794322at2"/>
<feature type="binding site" evidence="10">
    <location>
        <position position="255"/>
    </location>
    <ligand>
        <name>pyrroloquinoline quinone</name>
        <dbReference type="ChEBI" id="CHEBI:58442"/>
    </ligand>
</feature>
<dbReference type="PROSITE" id="PS00364">
    <property type="entry name" value="BACTERIAL_PQQ_2"/>
    <property type="match status" value="1"/>
</dbReference>
<gene>
    <name evidence="15" type="ORF">CCC_03999</name>
</gene>
<comment type="subcellular location">
    <subcellularLocation>
        <location evidence="1">Periplasm</location>
    </subcellularLocation>
</comment>
<dbReference type="Gene3D" id="2.140.10.10">
    <property type="entry name" value="Quinoprotein alcohol dehydrogenase-like superfamily"/>
    <property type="match status" value="1"/>
</dbReference>
<evidence type="ECO:0000256" key="12">
    <source>
        <dbReference type="PIRSR" id="PIRSR617512-4"/>
    </source>
</evidence>
<feature type="active site" description="Proton acceptor" evidence="9">
    <location>
        <position position="316"/>
    </location>
</feature>
<dbReference type="SMART" id="SM00564">
    <property type="entry name" value="PQQ"/>
    <property type="match status" value="7"/>
</dbReference>
<dbReference type="PANTHER" id="PTHR32303">
    <property type="entry name" value="QUINOPROTEIN ALCOHOL DEHYDROGENASE (CYTOCHROME C)"/>
    <property type="match status" value="1"/>
</dbReference>
<evidence type="ECO:0000256" key="2">
    <source>
        <dbReference type="ARBA" id="ARBA00008156"/>
    </source>
</evidence>
<dbReference type="AlphaFoldDB" id="A0A0C2YWI1"/>
<evidence type="ECO:0000256" key="4">
    <source>
        <dbReference type="ARBA" id="ARBA00022729"/>
    </source>
</evidence>
<comment type="caution">
    <text evidence="15">The sequence shown here is derived from an EMBL/GenBank/DDBJ whole genome shotgun (WGS) entry which is preliminary data.</text>
</comment>
<sequence length="579" mass="62466">MSFKRNIAGAVSAVALLAAFNVSAKPVTDADIANDANNTSEVLTYGIGTQGQRFSQLDKLNTDTVAKLTPVWAYSFGGEKMRGQESQPLIQDGTIYVTGSYSRLFALDAKTGKHKWTYEARLPDGIMPCCDVINRGAALYDNLVIFGTLDAKLVALDKETGKVVWKKDIEDYKAGYSFSAAPLIVKGKIITGVSGGEFGIVGKVEARDPKTGELIWSRPTVEGHMGTLNGKENGITGTTNASWPGDMWKSGGAATWLGGTYDPETNLIFYGTGNPAPWNSHTRPGDNLYSASTLAIDPDTGKIVWHYQTTPHDGWDFDGVNELVSFDLVKDGKTIKAGAKADRNGYFFVLDRTNGKFISATPFVNTITWATGFDSAGKPKFVPDNRPGKPTADGKGKSVFAAPAFLGAKNWMPMAYNPDTKLFYVPANEWGMDIWNEPVTYKKGAAYLGAGFTIKPLHDDYIGALRAIDPATGKIVWEYKNSAPLWGGVLTTKGNLVFTGTPEGFLKAFDAKTGQELWKFQTGSGVVGVPVTWEMDGEQYVAVASGWGGAVPLWGGEVAKKVKDISQGGMLWVFKLPKS</sequence>
<dbReference type="PANTHER" id="PTHR32303:SF20">
    <property type="entry name" value="QUINOPROTEIN ETHANOL DEHYDROGENASE"/>
    <property type="match status" value="1"/>
</dbReference>
<accession>A0A0C2YWI1</accession>
<feature type="domain" description="Pyrrolo-quinoline quinone repeat" evidence="14">
    <location>
        <begin position="483"/>
        <end position="541"/>
    </location>
</feature>
<evidence type="ECO:0000256" key="10">
    <source>
        <dbReference type="PIRSR" id="PIRSR617512-2"/>
    </source>
</evidence>
<evidence type="ECO:0000256" key="3">
    <source>
        <dbReference type="ARBA" id="ARBA00022723"/>
    </source>
</evidence>
<feature type="binding site" evidence="11">
    <location>
        <position position="316"/>
    </location>
    <ligand>
        <name>Ca(2+)</name>
        <dbReference type="ChEBI" id="CHEBI:29108"/>
    </ligand>
</feature>
<feature type="binding site" evidence="10">
    <location>
        <position position="135"/>
    </location>
    <ligand>
        <name>pyrroloquinoline quinone</name>
        <dbReference type="ChEBI" id="CHEBI:58442"/>
    </ligand>
</feature>
<keyword evidence="8 12" id="KW-1015">Disulfide bond</keyword>
<dbReference type="InterPro" id="IPR001479">
    <property type="entry name" value="Quinoprotein_DH_CS"/>
</dbReference>
<dbReference type="InterPro" id="IPR018391">
    <property type="entry name" value="PQQ_b-propeller_rpt"/>
</dbReference>
<organism evidence="15 16">
    <name type="scientific">Paramagnetospirillum magnetotacticum MS-1</name>
    <dbReference type="NCBI Taxonomy" id="272627"/>
    <lineage>
        <taxon>Bacteria</taxon>
        <taxon>Pseudomonadati</taxon>
        <taxon>Pseudomonadota</taxon>
        <taxon>Alphaproteobacteria</taxon>
        <taxon>Rhodospirillales</taxon>
        <taxon>Magnetospirillaceae</taxon>
        <taxon>Paramagnetospirillum</taxon>
    </lineage>
</organism>
<feature type="chain" id="PRO_5002171824" evidence="13">
    <location>
        <begin position="25"/>
        <end position="579"/>
    </location>
</feature>
<evidence type="ECO:0000256" key="8">
    <source>
        <dbReference type="ARBA" id="ARBA00023157"/>
    </source>
</evidence>
<keyword evidence="3 11" id="KW-0479">Metal-binding</keyword>
<dbReference type="GO" id="GO:0016614">
    <property type="term" value="F:oxidoreductase activity, acting on CH-OH group of donors"/>
    <property type="evidence" value="ECO:0007669"/>
    <property type="project" value="InterPro"/>
</dbReference>
<evidence type="ECO:0000313" key="15">
    <source>
        <dbReference type="EMBL" id="KIL99483.1"/>
    </source>
</evidence>
<evidence type="ECO:0000256" key="7">
    <source>
        <dbReference type="ARBA" id="ARBA00023002"/>
    </source>
</evidence>
<dbReference type="GO" id="GO:0030288">
    <property type="term" value="C:outer membrane-bounded periplasmic space"/>
    <property type="evidence" value="ECO:0007669"/>
    <property type="project" value="InterPro"/>
</dbReference>
<dbReference type="STRING" id="272627.CCC_03999"/>
<evidence type="ECO:0000259" key="14">
    <source>
        <dbReference type="Pfam" id="PF01011"/>
    </source>
</evidence>
<feature type="disulfide bond" evidence="12">
    <location>
        <begin position="129"/>
        <end position="130"/>
    </location>
</feature>
<comment type="cofactor">
    <cofactor evidence="10">
        <name>pyrroloquinoline quinone</name>
        <dbReference type="ChEBI" id="CHEBI:58442"/>
    </cofactor>
    <text evidence="10">Binds 1 PQQ group per subunit.</text>
</comment>
<protein>
    <submittedName>
        <fullName evidence="15">Quino(Hemo)protein alcohol dehydrogenase PQQ-dependent</fullName>
    </submittedName>
</protein>
<evidence type="ECO:0000256" key="11">
    <source>
        <dbReference type="PIRSR" id="PIRSR617512-3"/>
    </source>
</evidence>
<keyword evidence="16" id="KW-1185">Reference proteome</keyword>
<dbReference type="NCBIfam" id="TIGR03075">
    <property type="entry name" value="PQQ_enz_alc_DH"/>
    <property type="match status" value="1"/>
</dbReference>
<dbReference type="InterPro" id="IPR017512">
    <property type="entry name" value="PQQ_MeOH/EtOH_DH"/>
</dbReference>
<evidence type="ECO:0000256" key="1">
    <source>
        <dbReference type="ARBA" id="ARBA00004418"/>
    </source>
</evidence>
<dbReference type="Proteomes" id="UP000031971">
    <property type="component" value="Unassembled WGS sequence"/>
</dbReference>
<dbReference type="InterPro" id="IPR011047">
    <property type="entry name" value="Quinoprotein_ADH-like_sf"/>
</dbReference>
<keyword evidence="4 13" id="KW-0732">Signal</keyword>
<evidence type="ECO:0000313" key="16">
    <source>
        <dbReference type="Proteomes" id="UP000031971"/>
    </source>
</evidence>
<dbReference type="SUPFAM" id="SSF50998">
    <property type="entry name" value="Quinoprotein alcohol dehydrogenase-like"/>
    <property type="match status" value="1"/>
</dbReference>
<feature type="binding site" evidence="10">
    <location>
        <position position="85"/>
    </location>
    <ligand>
        <name>pyrroloquinoline quinone</name>
        <dbReference type="ChEBI" id="CHEBI:58442"/>
    </ligand>
</feature>
<dbReference type="GO" id="GO:0016020">
    <property type="term" value="C:membrane"/>
    <property type="evidence" value="ECO:0007669"/>
    <property type="project" value="InterPro"/>
</dbReference>
<evidence type="ECO:0000256" key="6">
    <source>
        <dbReference type="ARBA" id="ARBA00022891"/>
    </source>
</evidence>
<evidence type="ECO:0000256" key="5">
    <source>
        <dbReference type="ARBA" id="ARBA00022764"/>
    </source>
</evidence>
<keyword evidence="11" id="KW-0106">Calcium</keyword>
<comment type="similarity">
    <text evidence="2">Belongs to the bacterial PQQ dehydrogenase family.</text>
</comment>
<keyword evidence="6 10" id="KW-0634">PQQ</keyword>
<dbReference type="Pfam" id="PF01011">
    <property type="entry name" value="PQQ"/>
    <property type="match status" value="2"/>
</dbReference>
<feature type="binding site" evidence="10">
    <location>
        <begin position="410"/>
        <end position="411"/>
    </location>
    <ligand>
        <name>pyrroloquinoline quinone</name>
        <dbReference type="ChEBI" id="CHEBI:58442"/>
    </ligand>
</feature>
<feature type="signal peptide" evidence="13">
    <location>
        <begin position="1"/>
        <end position="24"/>
    </location>
</feature>
<keyword evidence="7" id="KW-0560">Oxidoreductase</keyword>
<dbReference type="FunFam" id="2.140.10.10:FF:000003">
    <property type="entry name" value="Methanol dehydrogenase, large subunit"/>
    <property type="match status" value="1"/>
</dbReference>
<reference evidence="15 16" key="1">
    <citation type="submission" date="2015-01" db="EMBL/GenBank/DDBJ databases">
        <title>Genome Sequence of Magnetospirillum magnetotacticum Strain MS-1.</title>
        <authorList>
            <person name="Marinov G.K."/>
            <person name="Smalley M.D."/>
            <person name="DeSalvo G."/>
        </authorList>
    </citation>
    <scope>NUCLEOTIDE SEQUENCE [LARGE SCALE GENOMIC DNA]</scope>
    <source>
        <strain evidence="15 16">MS-1</strain>
    </source>
</reference>
<dbReference type="CDD" id="cd10277">
    <property type="entry name" value="PQQ_ADH_I"/>
    <property type="match status" value="1"/>
</dbReference>
<evidence type="ECO:0000256" key="13">
    <source>
        <dbReference type="SAM" id="SignalP"/>
    </source>
</evidence>
<dbReference type="GO" id="GO:0005509">
    <property type="term" value="F:calcium ion binding"/>
    <property type="evidence" value="ECO:0007669"/>
    <property type="project" value="InterPro"/>
</dbReference>
<dbReference type="InterPro" id="IPR034119">
    <property type="entry name" value="ADHI"/>
</dbReference>